<evidence type="ECO:0000259" key="2">
    <source>
        <dbReference type="Pfam" id="PF01551"/>
    </source>
</evidence>
<name>A0A1F6FGZ2_9BACT</name>
<reference evidence="3 4" key="1">
    <citation type="journal article" date="2016" name="Nat. Commun.">
        <title>Thousands of microbial genomes shed light on interconnected biogeochemical processes in an aquifer system.</title>
        <authorList>
            <person name="Anantharaman K."/>
            <person name="Brown C.T."/>
            <person name="Hug L.A."/>
            <person name="Sharon I."/>
            <person name="Castelle C.J."/>
            <person name="Probst A.J."/>
            <person name="Thomas B.C."/>
            <person name="Singh A."/>
            <person name="Wilkins M.J."/>
            <person name="Karaoz U."/>
            <person name="Brodie E.L."/>
            <person name="Williams K.H."/>
            <person name="Hubbard S.S."/>
            <person name="Banfield J.F."/>
        </authorList>
    </citation>
    <scope>NUCLEOTIDE SEQUENCE [LARGE SCALE GENOMIC DNA]</scope>
</reference>
<organism evidence="3 4">
    <name type="scientific">Candidatus Kaiserbacteria bacterium RIFCSPLOWO2_12_FULL_45_26</name>
    <dbReference type="NCBI Taxonomy" id="1798525"/>
    <lineage>
        <taxon>Bacteria</taxon>
        <taxon>Candidatus Kaiseribacteriota</taxon>
    </lineage>
</organism>
<dbReference type="GO" id="GO:0004222">
    <property type="term" value="F:metalloendopeptidase activity"/>
    <property type="evidence" value="ECO:0007669"/>
    <property type="project" value="TreeGrafter"/>
</dbReference>
<feature type="domain" description="M23ase beta-sheet core" evidence="2">
    <location>
        <begin position="303"/>
        <end position="398"/>
    </location>
</feature>
<accession>A0A1F6FGZ2</accession>
<feature type="coiled-coil region" evidence="1">
    <location>
        <begin position="34"/>
        <end position="131"/>
    </location>
</feature>
<evidence type="ECO:0000313" key="3">
    <source>
        <dbReference type="EMBL" id="OGG85129.1"/>
    </source>
</evidence>
<dbReference type="Pfam" id="PF01551">
    <property type="entry name" value="Peptidase_M23"/>
    <property type="match status" value="1"/>
</dbReference>
<dbReference type="InterPro" id="IPR050570">
    <property type="entry name" value="Cell_wall_metabolism_enzyme"/>
</dbReference>
<dbReference type="AlphaFoldDB" id="A0A1F6FGZ2"/>
<protein>
    <recommendedName>
        <fullName evidence="2">M23ase beta-sheet core domain-containing protein</fullName>
    </recommendedName>
</protein>
<dbReference type="Proteomes" id="UP000177325">
    <property type="component" value="Unassembled WGS sequence"/>
</dbReference>
<dbReference type="SUPFAM" id="SSF51261">
    <property type="entry name" value="Duplicated hybrid motif"/>
    <property type="match status" value="1"/>
</dbReference>
<sequence length="437" mass="48700">MLQKPFVSFLIGILVLPFFSYVVPYAFAQSISEIDRLQQDIADRGSRLAEIEKEIAKFEADLKVVGAEKQTLQKAINQLVLERKKVTAEIARTENLISSTDLEINKLILEISKTEKNIDQIESAIAEIIRTQYREGEVTMVELLLNHNQLSDFWSTFEAHETVRNSMSFKVAELSSLQRLLDDKRKENTDKRSELVSLQSQYKDQNSVLTSNQAEQSDLLAVTKNEEKNYQRLLAEKQEARDQIIKDLRDFEAKLQFILDPNTIPTAGTAVFAWPLKNVIVTQWFGGSEFAKRNPGIYGGRAYHPGIDMGTPRGTSIHAPLSGTVRATGNTDLVPGCYSWGKWTLIDHANGLSTLYAHQDVISVTPGQKVTTGEIIGYSGNTGYSTGPHLHFTVYVKEGVTVRQFNEIKTVTSCGPASTPVAATDAYVDPALYLPPL</sequence>
<dbReference type="STRING" id="1798525.A3G90_03655"/>
<dbReference type="InterPro" id="IPR011055">
    <property type="entry name" value="Dup_hybrid_motif"/>
</dbReference>
<proteinExistence type="predicted"/>
<comment type="caution">
    <text evidence="3">The sequence shown here is derived from an EMBL/GenBank/DDBJ whole genome shotgun (WGS) entry which is preliminary data.</text>
</comment>
<dbReference type="InterPro" id="IPR016047">
    <property type="entry name" value="M23ase_b-sheet_dom"/>
</dbReference>
<dbReference type="Gene3D" id="2.70.70.10">
    <property type="entry name" value="Glucose Permease (Domain IIA)"/>
    <property type="match status" value="1"/>
</dbReference>
<dbReference type="EMBL" id="MFMM01000001">
    <property type="protein sequence ID" value="OGG85129.1"/>
    <property type="molecule type" value="Genomic_DNA"/>
</dbReference>
<feature type="coiled-coil region" evidence="1">
    <location>
        <begin position="174"/>
        <end position="254"/>
    </location>
</feature>
<gene>
    <name evidence="3" type="ORF">A3G90_03655</name>
</gene>
<evidence type="ECO:0000256" key="1">
    <source>
        <dbReference type="SAM" id="Coils"/>
    </source>
</evidence>
<dbReference type="Gene3D" id="6.10.250.3150">
    <property type="match status" value="1"/>
</dbReference>
<keyword evidence="1" id="KW-0175">Coiled coil</keyword>
<dbReference type="CDD" id="cd12797">
    <property type="entry name" value="M23_peptidase"/>
    <property type="match status" value="1"/>
</dbReference>
<evidence type="ECO:0000313" key="4">
    <source>
        <dbReference type="Proteomes" id="UP000177325"/>
    </source>
</evidence>
<dbReference type="PANTHER" id="PTHR21666">
    <property type="entry name" value="PEPTIDASE-RELATED"/>
    <property type="match status" value="1"/>
</dbReference>
<dbReference type="PANTHER" id="PTHR21666:SF270">
    <property type="entry name" value="MUREIN HYDROLASE ACTIVATOR ENVC"/>
    <property type="match status" value="1"/>
</dbReference>